<dbReference type="PANTHER" id="PTHR13710:SF120">
    <property type="entry name" value="BIFUNCTIONAL 3'-5' EXONUCLEASE_ATP-DEPENDENT HELICASE WRN"/>
    <property type="match status" value="1"/>
</dbReference>
<evidence type="ECO:0000259" key="12">
    <source>
        <dbReference type="PROSITE" id="PS50206"/>
    </source>
</evidence>
<feature type="compositionally biased region" description="Polar residues" evidence="11">
    <location>
        <begin position="808"/>
        <end position="820"/>
    </location>
</feature>
<evidence type="ECO:0000256" key="1">
    <source>
        <dbReference type="ARBA" id="ARBA00001947"/>
    </source>
</evidence>
<dbReference type="SUPFAM" id="SSF52540">
    <property type="entry name" value="P-loop containing nucleoside triphosphate hydrolases"/>
    <property type="match status" value="1"/>
</dbReference>
<dbReference type="PROSITE" id="PS51192">
    <property type="entry name" value="HELICASE_ATP_BIND_1"/>
    <property type="match status" value="1"/>
</dbReference>
<dbReference type="SMART" id="SM00956">
    <property type="entry name" value="RQC"/>
    <property type="match status" value="1"/>
</dbReference>
<dbReference type="AlphaFoldDB" id="A0A8B7N5G8"/>
<dbReference type="GO" id="GO:0003677">
    <property type="term" value="F:DNA binding"/>
    <property type="evidence" value="ECO:0007669"/>
    <property type="project" value="UniProtKB-KW"/>
</dbReference>
<comment type="cofactor">
    <cofactor evidence="1">
        <name>Zn(2+)</name>
        <dbReference type="ChEBI" id="CHEBI:29105"/>
    </cofactor>
</comment>
<dbReference type="PANTHER" id="PTHR13710">
    <property type="entry name" value="DNA HELICASE RECQ FAMILY MEMBER"/>
    <property type="match status" value="1"/>
</dbReference>
<dbReference type="Pfam" id="PF00271">
    <property type="entry name" value="Helicase_C"/>
    <property type="match status" value="1"/>
</dbReference>
<dbReference type="OrthoDB" id="10261556at2759"/>
<keyword evidence="4" id="KW-0378">Hydrolase</keyword>
<dbReference type="CDD" id="cd17920">
    <property type="entry name" value="DEXHc_RecQ"/>
    <property type="match status" value="1"/>
</dbReference>
<dbReference type="InterPro" id="IPR018982">
    <property type="entry name" value="RQC_domain"/>
</dbReference>
<dbReference type="GO" id="GO:0009378">
    <property type="term" value="F:four-way junction helicase activity"/>
    <property type="evidence" value="ECO:0007669"/>
    <property type="project" value="TreeGrafter"/>
</dbReference>
<dbReference type="PROSITE" id="PS50967">
    <property type="entry name" value="HRDC"/>
    <property type="match status" value="1"/>
</dbReference>
<dbReference type="CDD" id="cd18794">
    <property type="entry name" value="SF2_C_RecQ"/>
    <property type="match status" value="1"/>
</dbReference>
<dbReference type="GO" id="GO:0043138">
    <property type="term" value="F:3'-5' DNA helicase activity"/>
    <property type="evidence" value="ECO:0007669"/>
    <property type="project" value="UniProtKB-EC"/>
</dbReference>
<evidence type="ECO:0000256" key="5">
    <source>
        <dbReference type="ARBA" id="ARBA00022806"/>
    </source>
</evidence>
<dbReference type="InterPro" id="IPR027417">
    <property type="entry name" value="P-loop_NTPase"/>
</dbReference>
<dbReference type="Proteomes" id="UP000694843">
    <property type="component" value="Unplaced"/>
</dbReference>
<dbReference type="GO" id="GO:0005524">
    <property type="term" value="F:ATP binding"/>
    <property type="evidence" value="ECO:0007669"/>
    <property type="project" value="UniProtKB-KW"/>
</dbReference>
<evidence type="ECO:0000256" key="10">
    <source>
        <dbReference type="ARBA" id="ARBA00034808"/>
    </source>
</evidence>
<comment type="catalytic activity">
    <reaction evidence="9">
        <text>Couples ATP hydrolysis with the unwinding of duplex DNA by translocating in the 3'-5' direction.</text>
        <dbReference type="EC" id="5.6.2.4"/>
    </reaction>
</comment>
<evidence type="ECO:0000313" key="17">
    <source>
        <dbReference type="RefSeq" id="XP_018008558.1"/>
    </source>
</evidence>
<dbReference type="SUPFAM" id="SSF46785">
    <property type="entry name" value="Winged helix' DNA-binding domain"/>
    <property type="match status" value="1"/>
</dbReference>
<evidence type="ECO:0000313" key="16">
    <source>
        <dbReference type="Proteomes" id="UP000694843"/>
    </source>
</evidence>
<dbReference type="GO" id="GO:0005737">
    <property type="term" value="C:cytoplasm"/>
    <property type="evidence" value="ECO:0007669"/>
    <property type="project" value="TreeGrafter"/>
</dbReference>
<gene>
    <name evidence="17" type="primary">LOC108666234</name>
</gene>
<proteinExistence type="inferred from homology"/>
<evidence type="ECO:0000256" key="7">
    <source>
        <dbReference type="ARBA" id="ARBA00023125"/>
    </source>
</evidence>
<feature type="domain" description="Rhodanese" evidence="12">
    <location>
        <begin position="273"/>
        <end position="331"/>
    </location>
</feature>
<dbReference type="InterPro" id="IPR002121">
    <property type="entry name" value="HRDC_dom"/>
</dbReference>
<name>A0A8B7N5G8_HYAAZ</name>
<keyword evidence="6" id="KW-0067">ATP-binding</keyword>
<evidence type="ECO:0000259" key="13">
    <source>
        <dbReference type="PROSITE" id="PS50967"/>
    </source>
</evidence>
<organism evidence="16 17">
    <name type="scientific">Hyalella azteca</name>
    <name type="common">Amphipod</name>
    <dbReference type="NCBI Taxonomy" id="294128"/>
    <lineage>
        <taxon>Eukaryota</taxon>
        <taxon>Metazoa</taxon>
        <taxon>Ecdysozoa</taxon>
        <taxon>Arthropoda</taxon>
        <taxon>Crustacea</taxon>
        <taxon>Multicrustacea</taxon>
        <taxon>Malacostraca</taxon>
        <taxon>Eumalacostraca</taxon>
        <taxon>Peracarida</taxon>
        <taxon>Amphipoda</taxon>
        <taxon>Senticaudata</taxon>
        <taxon>Talitrida</taxon>
        <taxon>Talitroidea</taxon>
        <taxon>Hyalellidae</taxon>
        <taxon>Hyalella</taxon>
    </lineage>
</organism>
<dbReference type="EC" id="5.6.2.4" evidence="10"/>
<dbReference type="FunFam" id="3.40.50.300:FF:001389">
    <property type="entry name" value="ATP-dependent DNA helicase RecQ"/>
    <property type="match status" value="1"/>
</dbReference>
<evidence type="ECO:0000259" key="14">
    <source>
        <dbReference type="PROSITE" id="PS51192"/>
    </source>
</evidence>
<dbReference type="Gene3D" id="1.10.10.10">
    <property type="entry name" value="Winged helix-like DNA-binding domain superfamily/Winged helix DNA-binding domain"/>
    <property type="match status" value="1"/>
</dbReference>
<keyword evidence="3" id="KW-0547">Nucleotide-binding</keyword>
<accession>A0A8B7N5G8</accession>
<dbReference type="Gene3D" id="3.40.50.300">
    <property type="entry name" value="P-loop containing nucleotide triphosphate hydrolases"/>
    <property type="match status" value="2"/>
</dbReference>
<keyword evidence="16" id="KW-1185">Reference proteome</keyword>
<keyword evidence="8" id="KW-0413">Isomerase</keyword>
<feature type="compositionally biased region" description="Acidic residues" evidence="11">
    <location>
        <begin position="1048"/>
        <end position="1058"/>
    </location>
</feature>
<evidence type="ECO:0000256" key="6">
    <source>
        <dbReference type="ARBA" id="ARBA00022840"/>
    </source>
</evidence>
<dbReference type="Pfam" id="PF00570">
    <property type="entry name" value="HRDC"/>
    <property type="match status" value="1"/>
</dbReference>
<evidence type="ECO:0000256" key="8">
    <source>
        <dbReference type="ARBA" id="ARBA00023235"/>
    </source>
</evidence>
<feature type="region of interest" description="Disordered" evidence="11">
    <location>
        <begin position="766"/>
        <end position="820"/>
    </location>
</feature>
<dbReference type="InterPro" id="IPR036388">
    <property type="entry name" value="WH-like_DNA-bd_sf"/>
</dbReference>
<dbReference type="Gene3D" id="1.10.150.80">
    <property type="entry name" value="HRDC domain"/>
    <property type="match status" value="1"/>
</dbReference>
<protein>
    <recommendedName>
        <fullName evidence="10">DNA 3'-5' helicase</fullName>
        <ecNumber evidence="10">5.6.2.4</ecNumber>
    </recommendedName>
</protein>
<evidence type="ECO:0000259" key="15">
    <source>
        <dbReference type="PROSITE" id="PS51194"/>
    </source>
</evidence>
<dbReference type="InterPro" id="IPR036390">
    <property type="entry name" value="WH_DNA-bd_sf"/>
</dbReference>
<dbReference type="InterPro" id="IPR044876">
    <property type="entry name" value="HRDC_dom_sf"/>
</dbReference>
<dbReference type="InterPro" id="IPR014001">
    <property type="entry name" value="Helicase_ATP-bd"/>
</dbReference>
<evidence type="ECO:0000256" key="4">
    <source>
        <dbReference type="ARBA" id="ARBA00022801"/>
    </source>
</evidence>
<feature type="domain" description="Helicase ATP-binding" evidence="14">
    <location>
        <begin position="80"/>
        <end position="249"/>
    </location>
</feature>
<feature type="domain" description="HRDC" evidence="13">
    <location>
        <begin position="681"/>
        <end position="761"/>
    </location>
</feature>
<dbReference type="Pfam" id="PF09382">
    <property type="entry name" value="RQC"/>
    <property type="match status" value="1"/>
</dbReference>
<dbReference type="InterPro" id="IPR001650">
    <property type="entry name" value="Helicase_C-like"/>
</dbReference>
<evidence type="ECO:0000256" key="11">
    <source>
        <dbReference type="SAM" id="MobiDB-lite"/>
    </source>
</evidence>
<dbReference type="GO" id="GO:0005634">
    <property type="term" value="C:nucleus"/>
    <property type="evidence" value="ECO:0007669"/>
    <property type="project" value="TreeGrafter"/>
</dbReference>
<dbReference type="GO" id="GO:0016787">
    <property type="term" value="F:hydrolase activity"/>
    <property type="evidence" value="ECO:0007669"/>
    <property type="project" value="UniProtKB-KW"/>
</dbReference>
<dbReference type="Pfam" id="PF00270">
    <property type="entry name" value="DEAD"/>
    <property type="match status" value="1"/>
</dbReference>
<dbReference type="InterPro" id="IPR010997">
    <property type="entry name" value="HRDC-like_sf"/>
</dbReference>
<keyword evidence="5 17" id="KW-0347">Helicase</keyword>
<feature type="region of interest" description="Disordered" evidence="11">
    <location>
        <begin position="1030"/>
        <end position="1062"/>
    </location>
</feature>
<dbReference type="GO" id="GO:0006260">
    <property type="term" value="P:DNA replication"/>
    <property type="evidence" value="ECO:0007669"/>
    <property type="project" value="InterPro"/>
</dbReference>
<evidence type="ECO:0000256" key="9">
    <source>
        <dbReference type="ARBA" id="ARBA00034617"/>
    </source>
</evidence>
<dbReference type="SMART" id="SM00341">
    <property type="entry name" value="HRDC"/>
    <property type="match status" value="1"/>
</dbReference>
<keyword evidence="7" id="KW-0238">DNA-binding</keyword>
<dbReference type="SMART" id="SM00490">
    <property type="entry name" value="HELICc"/>
    <property type="match status" value="1"/>
</dbReference>
<dbReference type="InterPro" id="IPR001763">
    <property type="entry name" value="Rhodanese-like_dom"/>
</dbReference>
<reference evidence="17" key="1">
    <citation type="submission" date="2025-08" db="UniProtKB">
        <authorList>
            <consortium name="RefSeq"/>
        </authorList>
    </citation>
    <scope>IDENTIFICATION</scope>
    <source>
        <tissue evidence="17">Whole organism</tissue>
    </source>
</reference>
<dbReference type="PROSITE" id="PS51194">
    <property type="entry name" value="HELICASE_CTER"/>
    <property type="match status" value="1"/>
</dbReference>
<dbReference type="PROSITE" id="PS50206">
    <property type="entry name" value="RHODANESE_3"/>
    <property type="match status" value="1"/>
</dbReference>
<dbReference type="SUPFAM" id="SSF47819">
    <property type="entry name" value="HRDC-like"/>
    <property type="match status" value="1"/>
</dbReference>
<dbReference type="InterPro" id="IPR004589">
    <property type="entry name" value="DNA_helicase_ATP-dep_RecQ"/>
</dbReference>
<feature type="compositionally biased region" description="Low complexity" evidence="11">
    <location>
        <begin position="784"/>
        <end position="799"/>
    </location>
</feature>
<sequence>MEDWEDDLWLENEEDIAAIEEQLCEAGMHSAQQGAEERVCDKMSSQCSTWEESEPSTEHLRVLNEVFGHTSFRPMQWRIISTVLKGMDNNVVMATGYGKSLCYQFPAVFRKGVCVVVSPLISLMQDQVLGLQAANIPACFLGSGQLDRTVYSQLRCNSFRVVYVTPEFVGGGGLGALQDLHAGGNGITLFAVDEAHCVSQWGHDFRTAYRKLGVLRDQFPSVPIISLTATATAPVIQDIARSLKLSKNAVVTVTSFNRPNLYLEVKPKGSGAAEDITLVLRDLGIEGPTIVYCPTKKSSEDTAAALRSAGVECSVYHAGLGPKQRKKAHEDFVKDKVGVIAATVAFGMGIDKPDVRRVVHYGAPRDLESYYQEIGRAGRDGMPSVCTVFYSSKDFLLNKYFLGQLREGPHRDHRAEMQRKLEQLLSAGSECRRALLLRHFDANCVVEQQARCCDNCTRREQKKLKGAFVSRVESSMDESGCYDFTNDALLFMKALQGIGDASAVGNVVLVLRGSNSQKVKAYWRKLSVFAQGKHRNESFWKALGKQLVLSGHLVEELITPSGGRGRGWGGGRTFSFSALSLTHLGRQVLSSPNSVIRLAPTTEMRDELRYVVKLTPIPTRVVEKTDAVNKETSAQGISVASLHGFLPEVRGKRLSRPVDKHVAETPVAVRDDQPVEDQTTIIYKTELYRSLLVLRNKLGDDSGYMPYMVAHNKTLLGIASSLPCNTQQLLQVEGMTAAKVAKFGASFVAHVREFCSSRGILIPSDVQAEDDRDATSQAMEAKSTVENAVSEESASGSSGWLKIKKTKNSQSPIPSNYGTHSQETIKSLNAKQETNAHDGRLTHDEYICRGITSNDIDDKNVHATQLNVNTIGKNGSALDAPKFIKTSEQWCKRNTSNDYNDELDDFYGDEIDEIALESWLKSHEECIDVKSETFVQDASLAPKLVEDSHLNTEKPPSSHFPDRHSHSEILNLKSVVAAAEEQIGTIGGECSEERKNCEMDSLILDEPKYKFNSVGSMKVLSAAQSRTSLNGREVGRGARAKRKMGVTYDDDSEEEELPYQEPTDAKYQKILADTSRRVGTVLLDPKIMKSKMKKSSLFK</sequence>
<evidence type="ECO:0000256" key="3">
    <source>
        <dbReference type="ARBA" id="ARBA00022741"/>
    </source>
</evidence>
<dbReference type="GO" id="GO:0000724">
    <property type="term" value="P:double-strand break repair via homologous recombination"/>
    <property type="evidence" value="ECO:0007669"/>
    <property type="project" value="TreeGrafter"/>
</dbReference>
<dbReference type="GeneID" id="108666234"/>
<dbReference type="GO" id="GO:0005694">
    <property type="term" value="C:chromosome"/>
    <property type="evidence" value="ECO:0007669"/>
    <property type="project" value="TreeGrafter"/>
</dbReference>
<comment type="similarity">
    <text evidence="2">Belongs to the helicase family. RecQ subfamily.</text>
</comment>
<feature type="domain" description="Helicase C-terminal" evidence="15">
    <location>
        <begin position="275"/>
        <end position="425"/>
    </location>
</feature>
<dbReference type="RefSeq" id="XP_018008558.1">
    <property type="nucleotide sequence ID" value="XM_018153069.2"/>
</dbReference>
<dbReference type="KEGG" id="hazt:108666234"/>
<dbReference type="SMART" id="SM00487">
    <property type="entry name" value="DEXDc"/>
    <property type="match status" value="1"/>
</dbReference>
<evidence type="ECO:0000256" key="2">
    <source>
        <dbReference type="ARBA" id="ARBA00005446"/>
    </source>
</evidence>
<dbReference type="NCBIfam" id="TIGR00614">
    <property type="entry name" value="recQ_fam"/>
    <property type="match status" value="1"/>
</dbReference>
<dbReference type="InterPro" id="IPR011545">
    <property type="entry name" value="DEAD/DEAH_box_helicase_dom"/>
</dbReference>